<evidence type="ECO:0000256" key="2">
    <source>
        <dbReference type="ARBA" id="ARBA00007316"/>
    </source>
</evidence>
<reference evidence="20 21" key="1">
    <citation type="submission" date="2020-03" db="EMBL/GenBank/DDBJ databases">
        <title>Bradyrhizobium diversity isolated from nodules of Indigofera sp.</title>
        <authorList>
            <person name="Klepa M."/>
            <person name="Helene L."/>
            <person name="Hungria M."/>
        </authorList>
    </citation>
    <scope>NUCLEOTIDE SEQUENCE [LARGE SCALE GENOMIC DNA]</scope>
    <source>
        <strain evidence="20 21">WSM 1791</strain>
    </source>
</reference>
<keyword evidence="11" id="KW-0067">ATP-binding</keyword>
<dbReference type="InterPro" id="IPR050445">
    <property type="entry name" value="Bact_polysacc_biosynth/exp"/>
</dbReference>
<proteinExistence type="inferred from homology"/>
<dbReference type="Pfam" id="PF02706">
    <property type="entry name" value="Wzz"/>
    <property type="match status" value="1"/>
</dbReference>
<keyword evidence="9" id="KW-0547">Nucleotide-binding</keyword>
<evidence type="ECO:0000256" key="9">
    <source>
        <dbReference type="ARBA" id="ARBA00022741"/>
    </source>
</evidence>
<evidence type="ECO:0000313" key="20">
    <source>
        <dbReference type="EMBL" id="NOJ39143.1"/>
    </source>
</evidence>
<dbReference type="InterPro" id="IPR025669">
    <property type="entry name" value="AAA_dom"/>
</dbReference>
<feature type="transmembrane region" description="Helical" evidence="17">
    <location>
        <begin position="39"/>
        <end position="59"/>
    </location>
</feature>
<keyword evidence="7" id="KW-0808">Transferase</keyword>
<dbReference type="AlphaFoldDB" id="A0A7Y4GPC7"/>
<dbReference type="Gene3D" id="3.40.50.300">
    <property type="entry name" value="P-loop containing nucleotide triphosphate hydrolases"/>
    <property type="match status" value="1"/>
</dbReference>
<evidence type="ECO:0000256" key="4">
    <source>
        <dbReference type="ARBA" id="ARBA00011903"/>
    </source>
</evidence>
<dbReference type="CDD" id="cd05387">
    <property type="entry name" value="BY-kinase"/>
    <property type="match status" value="1"/>
</dbReference>
<keyword evidence="5" id="KW-1003">Cell membrane</keyword>
<feature type="region of interest" description="Disordered" evidence="16">
    <location>
        <begin position="375"/>
        <end position="394"/>
    </location>
</feature>
<dbReference type="GO" id="GO:0005886">
    <property type="term" value="C:plasma membrane"/>
    <property type="evidence" value="ECO:0007669"/>
    <property type="project" value="UniProtKB-SubCell"/>
</dbReference>
<comment type="similarity">
    <text evidence="2">Belongs to the CpsD/CapB family.</text>
</comment>
<evidence type="ECO:0000256" key="7">
    <source>
        <dbReference type="ARBA" id="ARBA00022679"/>
    </source>
</evidence>
<accession>A0A7Y4GPC7</accession>
<keyword evidence="6" id="KW-0997">Cell inner membrane</keyword>
<sequence>MLEKTTWQTPAAAGDPRIVNSKDPYIDLVGVFRVLRRRWALIASILAFAISVAAIYVAATPQRYTASSLLLFDVRAAEPFQQRGYPNAAADSAYIDSQVEVLKSEAIARSVVRNLNLLSDPEFISRAGGFLRILHKISNALVGSGRISTEPDQEGRAVAAFQANLTIKRIGSTYVIQIDYRSRDATKAARISNAVSDAYLVDQHESKYRLASHVDVWLRDRLDKLKAQAQKSERAVAEYKAKNNVVGADSPLLNEQQLADLSSGRRVLLKDLESSAQSYRTLYEAFLQRVTEFTNQESFPANEARIVSEASPMLVKNDPKPVLVFGAASLLGLVGGLLVALVREYLDGSFRSSEQVEKELDIECLGVLPTIRPAHDGLPKRRRDAESGDRFTSPSSRKHRFVVREPLSRFAETIRSVKVAADIAGLHRPNKIIGVTSARPYEGKTLLAANLSEMMELSGCKVLLIDCDLRNLGMTAQFAPAAKAGVTEVIAGQAAVKDIIWRDPFTNLSFLPAKAAVNRDPKAGAVLTPADLCQRTQLTAVGLKMLLESIRDPYDYVILDLASVTPMADVKAISHLIDSFILVIELGRTSRETVIDALDSVPPLFDKLLGVVLNQHQQKRRTRIRDVLRLWGGLQPWRERRFSN</sequence>
<evidence type="ECO:0000256" key="8">
    <source>
        <dbReference type="ARBA" id="ARBA00022692"/>
    </source>
</evidence>
<evidence type="ECO:0000256" key="3">
    <source>
        <dbReference type="ARBA" id="ARBA00008883"/>
    </source>
</evidence>
<dbReference type="GO" id="GO:0004713">
    <property type="term" value="F:protein tyrosine kinase activity"/>
    <property type="evidence" value="ECO:0007669"/>
    <property type="project" value="TreeGrafter"/>
</dbReference>
<keyword evidence="8 17" id="KW-0812">Transmembrane</keyword>
<protein>
    <recommendedName>
        <fullName evidence="4">non-specific protein-tyrosine kinase</fullName>
        <ecNumber evidence="4">2.7.10.2</ecNumber>
    </recommendedName>
</protein>
<gene>
    <name evidence="20" type="ORF">HCN58_05915</name>
</gene>
<keyword evidence="21" id="KW-1185">Reference proteome</keyword>
<dbReference type="InterPro" id="IPR003856">
    <property type="entry name" value="LPS_length_determ_N"/>
</dbReference>
<keyword evidence="10" id="KW-0418">Kinase</keyword>
<dbReference type="PANTHER" id="PTHR32309:SF13">
    <property type="entry name" value="FERRIC ENTEROBACTIN TRANSPORT PROTEIN FEPE"/>
    <property type="match status" value="1"/>
</dbReference>
<evidence type="ECO:0000256" key="5">
    <source>
        <dbReference type="ARBA" id="ARBA00022475"/>
    </source>
</evidence>
<evidence type="ECO:0000256" key="14">
    <source>
        <dbReference type="ARBA" id="ARBA00023137"/>
    </source>
</evidence>
<dbReference type="Proteomes" id="UP000544122">
    <property type="component" value="Unassembled WGS sequence"/>
</dbReference>
<evidence type="ECO:0000256" key="15">
    <source>
        <dbReference type="ARBA" id="ARBA00051245"/>
    </source>
</evidence>
<comment type="caution">
    <text evidence="20">The sequence shown here is derived from an EMBL/GenBank/DDBJ whole genome shotgun (WGS) entry which is preliminary data.</text>
</comment>
<evidence type="ECO:0000313" key="21">
    <source>
        <dbReference type="Proteomes" id="UP000544122"/>
    </source>
</evidence>
<organism evidence="20 21">
    <name type="scientific">Bradyrhizobium australiense</name>
    <dbReference type="NCBI Taxonomy" id="2721161"/>
    <lineage>
        <taxon>Bacteria</taxon>
        <taxon>Pseudomonadati</taxon>
        <taxon>Pseudomonadota</taxon>
        <taxon>Alphaproteobacteria</taxon>
        <taxon>Hyphomicrobiales</taxon>
        <taxon>Nitrobacteraceae</taxon>
        <taxon>Bradyrhizobium</taxon>
    </lineage>
</organism>
<dbReference type="PANTHER" id="PTHR32309">
    <property type="entry name" value="TYROSINE-PROTEIN KINASE"/>
    <property type="match status" value="1"/>
</dbReference>
<keyword evidence="13 17" id="KW-0472">Membrane</keyword>
<evidence type="ECO:0000256" key="12">
    <source>
        <dbReference type="ARBA" id="ARBA00022989"/>
    </source>
</evidence>
<evidence type="ECO:0000259" key="18">
    <source>
        <dbReference type="Pfam" id="PF02706"/>
    </source>
</evidence>
<dbReference type="RefSeq" id="WP_171578400.1">
    <property type="nucleotide sequence ID" value="NZ_JAAVLX010000002.1"/>
</dbReference>
<dbReference type="SUPFAM" id="SSF52540">
    <property type="entry name" value="P-loop containing nucleoside triphosphate hydrolases"/>
    <property type="match status" value="1"/>
</dbReference>
<evidence type="ECO:0000256" key="1">
    <source>
        <dbReference type="ARBA" id="ARBA00004429"/>
    </source>
</evidence>
<dbReference type="EC" id="2.7.10.2" evidence="4"/>
<evidence type="ECO:0000259" key="19">
    <source>
        <dbReference type="Pfam" id="PF13614"/>
    </source>
</evidence>
<evidence type="ECO:0000256" key="11">
    <source>
        <dbReference type="ARBA" id="ARBA00022840"/>
    </source>
</evidence>
<comment type="similarity">
    <text evidence="3">Belongs to the etk/wzc family.</text>
</comment>
<keyword evidence="12 17" id="KW-1133">Transmembrane helix</keyword>
<evidence type="ECO:0000256" key="16">
    <source>
        <dbReference type="SAM" id="MobiDB-lite"/>
    </source>
</evidence>
<comment type="subcellular location">
    <subcellularLocation>
        <location evidence="1">Cell inner membrane</location>
        <topology evidence="1">Multi-pass membrane protein</topology>
    </subcellularLocation>
</comment>
<evidence type="ECO:0000256" key="10">
    <source>
        <dbReference type="ARBA" id="ARBA00022777"/>
    </source>
</evidence>
<dbReference type="EMBL" id="JAAVLX010000002">
    <property type="protein sequence ID" value="NOJ39143.1"/>
    <property type="molecule type" value="Genomic_DNA"/>
</dbReference>
<feature type="domain" description="Polysaccharide chain length determinant N-terminal" evidence="18">
    <location>
        <begin position="26"/>
        <end position="115"/>
    </location>
</feature>
<dbReference type="InterPro" id="IPR027417">
    <property type="entry name" value="P-loop_NTPase"/>
</dbReference>
<feature type="domain" description="AAA" evidence="19">
    <location>
        <begin position="431"/>
        <end position="588"/>
    </location>
</feature>
<evidence type="ECO:0000256" key="13">
    <source>
        <dbReference type="ARBA" id="ARBA00023136"/>
    </source>
</evidence>
<evidence type="ECO:0000256" key="17">
    <source>
        <dbReference type="SAM" id="Phobius"/>
    </source>
</evidence>
<name>A0A7Y4GPC7_9BRAD</name>
<dbReference type="Pfam" id="PF13614">
    <property type="entry name" value="AAA_31"/>
    <property type="match status" value="1"/>
</dbReference>
<keyword evidence="14" id="KW-0829">Tyrosine-protein kinase</keyword>
<feature type="compositionally biased region" description="Basic and acidic residues" evidence="16">
    <location>
        <begin position="375"/>
        <end position="389"/>
    </location>
</feature>
<dbReference type="InterPro" id="IPR005702">
    <property type="entry name" value="Wzc-like_C"/>
</dbReference>
<evidence type="ECO:0000256" key="6">
    <source>
        <dbReference type="ARBA" id="ARBA00022519"/>
    </source>
</evidence>
<comment type="catalytic activity">
    <reaction evidence="15">
        <text>L-tyrosyl-[protein] + ATP = O-phospho-L-tyrosyl-[protein] + ADP + H(+)</text>
        <dbReference type="Rhea" id="RHEA:10596"/>
        <dbReference type="Rhea" id="RHEA-COMP:10136"/>
        <dbReference type="Rhea" id="RHEA-COMP:20101"/>
        <dbReference type="ChEBI" id="CHEBI:15378"/>
        <dbReference type="ChEBI" id="CHEBI:30616"/>
        <dbReference type="ChEBI" id="CHEBI:46858"/>
        <dbReference type="ChEBI" id="CHEBI:61978"/>
        <dbReference type="ChEBI" id="CHEBI:456216"/>
        <dbReference type="EC" id="2.7.10.2"/>
    </reaction>
</comment>